<protein>
    <submittedName>
        <fullName evidence="2">DUF2147 domain-containing protein</fullName>
    </submittedName>
</protein>
<proteinExistence type="predicted"/>
<gene>
    <name evidence="2" type="ORF">MKO06_09505</name>
</gene>
<evidence type="ECO:0000313" key="3">
    <source>
        <dbReference type="Proteomes" id="UP001155280"/>
    </source>
</evidence>
<sequence>MKLRLLNIIIFCFFGLTSNCQEVTGKWTNFNENGEPNSIIRIYEKNGEIYGEVERILREEDRNRVCTKCEGDLKNKPIEGMTVMWGLEKNGDEYVDGNVVDPKTGKEYRCKIWIDDENPDVLNVRGYVSLFYKTRTWERAE</sequence>
<organism evidence="2 3">
    <name type="scientific">Christiangramia oceanisediminis</name>
    <dbReference type="NCBI Taxonomy" id="2920386"/>
    <lineage>
        <taxon>Bacteria</taxon>
        <taxon>Pseudomonadati</taxon>
        <taxon>Bacteroidota</taxon>
        <taxon>Flavobacteriia</taxon>
        <taxon>Flavobacteriales</taxon>
        <taxon>Flavobacteriaceae</taxon>
        <taxon>Christiangramia</taxon>
    </lineage>
</organism>
<dbReference type="RefSeq" id="WP_241551948.1">
    <property type="nucleotide sequence ID" value="NZ_JANCNS010000002.1"/>
</dbReference>
<reference evidence="2" key="1">
    <citation type="submission" date="2022-07" db="EMBL/GenBank/DDBJ databases">
        <title>Gramela sediminis sp. nov., isolated from deep-sea sediment of the Indian Ocean.</title>
        <authorList>
            <person name="Shi H."/>
        </authorList>
    </citation>
    <scope>NUCLEOTIDE SEQUENCE</scope>
    <source>
        <strain evidence="2">GC03-9</strain>
    </source>
</reference>
<dbReference type="EMBL" id="JANCNS010000002">
    <property type="protein sequence ID" value="MCP9200144.1"/>
    <property type="molecule type" value="Genomic_DNA"/>
</dbReference>
<keyword evidence="3" id="KW-1185">Reference proteome</keyword>
<evidence type="ECO:0000259" key="1">
    <source>
        <dbReference type="Pfam" id="PF09917"/>
    </source>
</evidence>
<evidence type="ECO:0000313" key="2">
    <source>
        <dbReference type="EMBL" id="MCP9200144.1"/>
    </source>
</evidence>
<dbReference type="Pfam" id="PF09917">
    <property type="entry name" value="DUF2147"/>
    <property type="match status" value="1"/>
</dbReference>
<dbReference type="Proteomes" id="UP001155280">
    <property type="component" value="Unassembled WGS sequence"/>
</dbReference>
<dbReference type="AlphaFoldDB" id="A0A9X2KXL3"/>
<dbReference type="InterPro" id="IPR019223">
    <property type="entry name" value="DUF2147"/>
</dbReference>
<accession>A0A9X2KXL3</accession>
<dbReference type="PANTHER" id="PTHR36919:SF3">
    <property type="entry name" value="BLL5882 PROTEIN"/>
    <property type="match status" value="1"/>
</dbReference>
<name>A0A9X2KXL3_9FLAO</name>
<comment type="caution">
    <text evidence="2">The sequence shown here is derived from an EMBL/GenBank/DDBJ whole genome shotgun (WGS) entry which is preliminary data.</text>
</comment>
<dbReference type="Gene3D" id="2.40.128.520">
    <property type="match status" value="1"/>
</dbReference>
<feature type="domain" description="DUF2147" evidence="1">
    <location>
        <begin position="25"/>
        <end position="139"/>
    </location>
</feature>
<dbReference type="PANTHER" id="PTHR36919">
    <property type="entry name" value="BLR1215 PROTEIN"/>
    <property type="match status" value="1"/>
</dbReference>